<dbReference type="InterPro" id="IPR001130">
    <property type="entry name" value="TatD-like"/>
</dbReference>
<dbReference type="GO" id="GO:0016788">
    <property type="term" value="F:hydrolase activity, acting on ester bonds"/>
    <property type="evidence" value="ECO:0007669"/>
    <property type="project" value="InterPro"/>
</dbReference>
<dbReference type="OrthoDB" id="6079689at2759"/>
<keyword evidence="1" id="KW-0479">Metal-binding</keyword>
<feature type="binding site" evidence="1">
    <location>
        <position position="51"/>
    </location>
    <ligand>
        <name>a divalent metal cation</name>
        <dbReference type="ChEBI" id="CHEBI:60240"/>
        <label>1</label>
    </ligand>
</feature>
<dbReference type="Proteomes" id="UP000198406">
    <property type="component" value="Unassembled WGS sequence"/>
</dbReference>
<dbReference type="InterPro" id="IPR032466">
    <property type="entry name" value="Metal_Hydrolase"/>
</dbReference>
<evidence type="ECO:0000256" key="1">
    <source>
        <dbReference type="PIRSR" id="PIRSR005902-1"/>
    </source>
</evidence>
<dbReference type="EMBL" id="BDSP01000259">
    <property type="protein sequence ID" value="GAX27640.1"/>
    <property type="molecule type" value="Genomic_DNA"/>
</dbReference>
<protein>
    <recommendedName>
        <fullName evidence="4">TatD DNase family protein</fullName>
    </recommendedName>
</protein>
<name>A0A1Z5KMS1_FISSO</name>
<dbReference type="SUPFAM" id="SSF51556">
    <property type="entry name" value="Metallo-dependent hydrolases"/>
    <property type="match status" value="1"/>
</dbReference>
<evidence type="ECO:0000313" key="3">
    <source>
        <dbReference type="Proteomes" id="UP000198406"/>
    </source>
</evidence>
<reference evidence="2 3" key="1">
    <citation type="journal article" date="2015" name="Plant Cell">
        <title>Oil accumulation by the oleaginous diatom Fistulifera solaris as revealed by the genome and transcriptome.</title>
        <authorList>
            <person name="Tanaka T."/>
            <person name="Maeda Y."/>
            <person name="Veluchamy A."/>
            <person name="Tanaka M."/>
            <person name="Abida H."/>
            <person name="Marechal E."/>
            <person name="Bowler C."/>
            <person name="Muto M."/>
            <person name="Sunaga Y."/>
            <person name="Tanaka M."/>
            <person name="Yoshino T."/>
            <person name="Taniguchi T."/>
            <person name="Fukuda Y."/>
            <person name="Nemoto M."/>
            <person name="Matsumoto M."/>
            <person name="Wong P.S."/>
            <person name="Aburatani S."/>
            <person name="Fujibuchi W."/>
        </authorList>
    </citation>
    <scope>NUCLEOTIDE SEQUENCE [LARGE SCALE GENOMIC DNA]</scope>
    <source>
        <strain evidence="2 3">JPCC DA0580</strain>
    </source>
</reference>
<organism evidence="2 3">
    <name type="scientific">Fistulifera solaris</name>
    <name type="common">Oleaginous diatom</name>
    <dbReference type="NCBI Taxonomy" id="1519565"/>
    <lineage>
        <taxon>Eukaryota</taxon>
        <taxon>Sar</taxon>
        <taxon>Stramenopiles</taxon>
        <taxon>Ochrophyta</taxon>
        <taxon>Bacillariophyta</taxon>
        <taxon>Bacillariophyceae</taxon>
        <taxon>Bacillariophycidae</taxon>
        <taxon>Naviculales</taxon>
        <taxon>Naviculaceae</taxon>
        <taxon>Fistulifera</taxon>
    </lineage>
</organism>
<dbReference type="GO" id="GO:0046872">
    <property type="term" value="F:metal ion binding"/>
    <property type="evidence" value="ECO:0007669"/>
    <property type="project" value="UniProtKB-KW"/>
</dbReference>
<dbReference type="InterPro" id="IPR053044">
    <property type="entry name" value="Metallo-hydrolase/TatD-type"/>
</dbReference>
<feature type="binding site" evidence="1">
    <location>
        <position position="282"/>
    </location>
    <ligand>
        <name>a divalent metal cation</name>
        <dbReference type="ChEBI" id="CHEBI:60240"/>
        <label>1</label>
    </ligand>
</feature>
<comment type="caution">
    <text evidence="2">The sequence shown here is derived from an EMBL/GenBank/DDBJ whole genome shotgun (WGS) entry which is preliminary data.</text>
</comment>
<evidence type="ECO:0008006" key="4">
    <source>
        <dbReference type="Google" id="ProtNLM"/>
    </source>
</evidence>
<accession>A0A1Z5KMS1</accession>
<dbReference type="PIRSF" id="PIRSF005902">
    <property type="entry name" value="DNase_TatD"/>
    <property type="match status" value="1"/>
</dbReference>
<dbReference type="PANTHER" id="PTHR47345">
    <property type="entry name" value="CUT9-INTERACTING PROTEIN SCN1"/>
    <property type="match status" value="1"/>
</dbReference>
<gene>
    <name evidence="2" type="ORF">FisN_13Hh269</name>
</gene>
<dbReference type="Pfam" id="PF01026">
    <property type="entry name" value="TatD_DNase"/>
    <property type="match status" value="1"/>
</dbReference>
<feature type="binding site" evidence="1">
    <location>
        <position position="143"/>
    </location>
    <ligand>
        <name>a divalent metal cation</name>
        <dbReference type="ChEBI" id="CHEBI:60240"/>
        <label>1</label>
    </ligand>
</feature>
<feature type="binding site" evidence="1">
    <location>
        <position position="53"/>
    </location>
    <ligand>
        <name>a divalent metal cation</name>
        <dbReference type="ChEBI" id="CHEBI:60240"/>
        <label>1</label>
    </ligand>
</feature>
<keyword evidence="3" id="KW-1185">Reference proteome</keyword>
<dbReference type="InParanoid" id="A0A1Z5KMS1"/>
<feature type="binding site" evidence="1">
    <location>
        <position position="188"/>
    </location>
    <ligand>
        <name>a divalent metal cation</name>
        <dbReference type="ChEBI" id="CHEBI:60240"/>
        <label>2</label>
    </ligand>
</feature>
<proteinExistence type="predicted"/>
<dbReference type="Gene3D" id="3.20.20.140">
    <property type="entry name" value="Metal-dependent hydrolases"/>
    <property type="match status" value="1"/>
</dbReference>
<sequence length="335" mass="37472">MTSCPCCSFRTNDLFLPPSERANDDALLLDGCLSPLESLEQFSQTPLVDTHGHAHLQRENEIGEYHYSGHSQMLSLICSVAPSDWNKCLEYAAQSPHRRAAIGVHPWYLDELLTNDNNPQLDPSWYAEMETLLREHPGCLVGEIGLCQKARFVRTFSGGKAAALQLQRQVFQQQLQLAARYQRPASIHCVQQHGILFDVFRQLFSPPSVAPPALALHSFTGTAHHIQQLLQWEQSLQRDEPLLYFGFSHVVNVAMCTSEKSQRQTRLAILEVPYDRLLAESDVACEVAVPAGTAGAVAYLAFVLQRPLHEVAEQTCRNGLRFLSTLSGEHDEVTE</sequence>
<dbReference type="AlphaFoldDB" id="A0A1Z5KMS1"/>
<evidence type="ECO:0000313" key="2">
    <source>
        <dbReference type="EMBL" id="GAX27640.1"/>
    </source>
</evidence>
<feature type="binding site" evidence="1">
    <location>
        <position position="217"/>
    </location>
    <ligand>
        <name>a divalent metal cation</name>
        <dbReference type="ChEBI" id="CHEBI:60240"/>
        <label>2</label>
    </ligand>
</feature>
<dbReference type="PANTHER" id="PTHR47345:SF1">
    <property type="entry name" value="CUT9-INTERACTING PROTEIN SCN1"/>
    <property type="match status" value="1"/>
</dbReference>